<evidence type="ECO:0000313" key="3">
    <source>
        <dbReference type="RefSeq" id="XP_014676551.1"/>
    </source>
</evidence>
<evidence type="ECO:0000256" key="1">
    <source>
        <dbReference type="SAM" id="MobiDB-lite"/>
    </source>
</evidence>
<dbReference type="GeneID" id="106816446"/>
<reference evidence="3" key="1">
    <citation type="submission" date="2025-08" db="UniProtKB">
        <authorList>
            <consortium name="RefSeq"/>
        </authorList>
    </citation>
    <scope>IDENTIFICATION</scope>
</reference>
<dbReference type="Proteomes" id="UP000695022">
    <property type="component" value="Unplaced"/>
</dbReference>
<protein>
    <submittedName>
        <fullName evidence="3">Uncharacterized protein LOC106816446</fullName>
    </submittedName>
</protein>
<organism evidence="2 3">
    <name type="scientific">Priapulus caudatus</name>
    <name type="common">Priapulid worm</name>
    <dbReference type="NCBI Taxonomy" id="37621"/>
    <lineage>
        <taxon>Eukaryota</taxon>
        <taxon>Metazoa</taxon>
        <taxon>Ecdysozoa</taxon>
        <taxon>Scalidophora</taxon>
        <taxon>Priapulida</taxon>
        <taxon>Priapulimorpha</taxon>
        <taxon>Priapulimorphida</taxon>
        <taxon>Priapulidae</taxon>
        <taxon>Priapulus</taxon>
    </lineage>
</organism>
<name>A0ABM1EWI0_PRICU</name>
<accession>A0ABM1EWI0</accession>
<dbReference type="RefSeq" id="XP_014676551.1">
    <property type="nucleotide sequence ID" value="XM_014821065.1"/>
</dbReference>
<keyword evidence="2" id="KW-1185">Reference proteome</keyword>
<sequence>MNHQETNPRLLLRKNPRLLPPGFPAIRVALKKAEKRIRHRHKCPDFAVEVVNLPRHIKGVHNQLKKQAKVIAQNGRISVRLLVGRRHDTCSFCRIQVVRMRRHIKRAHHLQGDQLTTEMARFLRAKDLEKKAQRVRARSAQSAPAPAPPASAPAPAAPAAREFLLQQLQQLVDFLTSNAGGAKSEKIPSSIFPRLRTSYN</sequence>
<feature type="region of interest" description="Disordered" evidence="1">
    <location>
        <begin position="133"/>
        <end position="156"/>
    </location>
</feature>
<feature type="compositionally biased region" description="Pro residues" evidence="1">
    <location>
        <begin position="145"/>
        <end position="156"/>
    </location>
</feature>
<gene>
    <name evidence="3" type="primary">LOC106816446</name>
</gene>
<proteinExistence type="predicted"/>
<evidence type="ECO:0000313" key="2">
    <source>
        <dbReference type="Proteomes" id="UP000695022"/>
    </source>
</evidence>